<dbReference type="EMBL" id="QPFP01000471">
    <property type="protein sequence ID" value="TEB10422.1"/>
    <property type="molecule type" value="Genomic_DNA"/>
</dbReference>
<accession>A0A4Y7RP22</accession>
<keyword evidence="3" id="KW-1185">Reference proteome</keyword>
<proteinExistence type="predicted"/>
<evidence type="ECO:0000313" key="3">
    <source>
        <dbReference type="Proteomes" id="UP000298030"/>
    </source>
</evidence>
<feature type="region of interest" description="Disordered" evidence="1">
    <location>
        <begin position="38"/>
        <end position="72"/>
    </location>
</feature>
<evidence type="ECO:0000256" key="1">
    <source>
        <dbReference type="SAM" id="MobiDB-lite"/>
    </source>
</evidence>
<protein>
    <submittedName>
        <fullName evidence="2">Uncharacterized protein</fullName>
    </submittedName>
</protein>
<gene>
    <name evidence="2" type="ORF">FA13DRAFT_1032026</name>
</gene>
<organism evidence="2 3">
    <name type="scientific">Coprinellus micaceus</name>
    <name type="common">Glistening ink-cap mushroom</name>
    <name type="synonym">Coprinus micaceus</name>
    <dbReference type="NCBI Taxonomy" id="71717"/>
    <lineage>
        <taxon>Eukaryota</taxon>
        <taxon>Fungi</taxon>
        <taxon>Dikarya</taxon>
        <taxon>Basidiomycota</taxon>
        <taxon>Agaricomycotina</taxon>
        <taxon>Agaricomycetes</taxon>
        <taxon>Agaricomycetidae</taxon>
        <taxon>Agaricales</taxon>
        <taxon>Agaricineae</taxon>
        <taxon>Psathyrellaceae</taxon>
        <taxon>Coprinellus</taxon>
    </lineage>
</organism>
<reference evidence="2 3" key="1">
    <citation type="journal article" date="2019" name="Nat. Ecol. Evol.">
        <title>Megaphylogeny resolves global patterns of mushroom evolution.</title>
        <authorList>
            <person name="Varga T."/>
            <person name="Krizsan K."/>
            <person name="Foldi C."/>
            <person name="Dima B."/>
            <person name="Sanchez-Garcia M."/>
            <person name="Sanchez-Ramirez S."/>
            <person name="Szollosi G.J."/>
            <person name="Szarkandi J.G."/>
            <person name="Papp V."/>
            <person name="Albert L."/>
            <person name="Andreopoulos W."/>
            <person name="Angelini C."/>
            <person name="Antonin V."/>
            <person name="Barry K.W."/>
            <person name="Bougher N.L."/>
            <person name="Buchanan P."/>
            <person name="Buyck B."/>
            <person name="Bense V."/>
            <person name="Catcheside P."/>
            <person name="Chovatia M."/>
            <person name="Cooper J."/>
            <person name="Damon W."/>
            <person name="Desjardin D."/>
            <person name="Finy P."/>
            <person name="Geml J."/>
            <person name="Haridas S."/>
            <person name="Hughes K."/>
            <person name="Justo A."/>
            <person name="Karasinski D."/>
            <person name="Kautmanova I."/>
            <person name="Kiss B."/>
            <person name="Kocsube S."/>
            <person name="Kotiranta H."/>
            <person name="LaButti K.M."/>
            <person name="Lechner B.E."/>
            <person name="Liimatainen K."/>
            <person name="Lipzen A."/>
            <person name="Lukacs Z."/>
            <person name="Mihaltcheva S."/>
            <person name="Morgado L.N."/>
            <person name="Niskanen T."/>
            <person name="Noordeloos M.E."/>
            <person name="Ohm R.A."/>
            <person name="Ortiz-Santana B."/>
            <person name="Ovrebo C."/>
            <person name="Racz N."/>
            <person name="Riley R."/>
            <person name="Savchenko A."/>
            <person name="Shiryaev A."/>
            <person name="Soop K."/>
            <person name="Spirin V."/>
            <person name="Szebenyi C."/>
            <person name="Tomsovsky M."/>
            <person name="Tulloss R.E."/>
            <person name="Uehling J."/>
            <person name="Grigoriev I.V."/>
            <person name="Vagvolgyi C."/>
            <person name="Papp T."/>
            <person name="Martin F.M."/>
            <person name="Miettinen O."/>
            <person name="Hibbett D.S."/>
            <person name="Nagy L.G."/>
        </authorList>
    </citation>
    <scope>NUCLEOTIDE SEQUENCE [LARGE SCALE GENOMIC DNA]</scope>
    <source>
        <strain evidence="2 3">FP101781</strain>
    </source>
</reference>
<comment type="caution">
    <text evidence="2">The sequence shown here is derived from an EMBL/GenBank/DDBJ whole genome shotgun (WGS) entry which is preliminary data.</text>
</comment>
<dbReference type="Proteomes" id="UP000298030">
    <property type="component" value="Unassembled WGS sequence"/>
</dbReference>
<sequence>MDAVPCLPGNSGTWRAAIIWRRRSAQPQASNLRLRTQERRRLSAKRSPFATSQFRVSAAPDRTSSNTRSFRPHLQAPTALVAPIQCHPDNPLHLRTLSLGPSVVRWLPPQLSSSGRSRLETPSQRS</sequence>
<name>A0A4Y7RP22_COPMI</name>
<evidence type="ECO:0000313" key="2">
    <source>
        <dbReference type="EMBL" id="TEB10422.1"/>
    </source>
</evidence>
<dbReference type="AlphaFoldDB" id="A0A4Y7RP22"/>